<protein>
    <submittedName>
        <fullName evidence="3">Uncharacterized protein</fullName>
    </submittedName>
</protein>
<evidence type="ECO:0000313" key="3">
    <source>
        <dbReference type="EMBL" id="JAS96376.1"/>
    </source>
</evidence>
<dbReference type="Pfam" id="PF00071">
    <property type="entry name" value="Ras"/>
    <property type="match status" value="1"/>
</dbReference>
<gene>
    <name evidence="3" type="ORF">g.635</name>
</gene>
<dbReference type="Gene3D" id="3.40.50.300">
    <property type="entry name" value="P-loop containing nucleotide triphosphate hydrolases"/>
    <property type="match status" value="1"/>
</dbReference>
<dbReference type="InterPro" id="IPR001806">
    <property type="entry name" value="Small_GTPase"/>
</dbReference>
<dbReference type="EMBL" id="GECU01011330">
    <property type="protein sequence ID" value="JAS96376.1"/>
    <property type="molecule type" value="Transcribed_RNA"/>
</dbReference>
<accession>A0A1B6JAX3</accession>
<sequence length="210" mass="22931">MPVNIFRVKTVVLGDPGVGKTALVQMFISEGREFAKNYSMTLGVDLHLKRCHIPNTSDAVDMLIYDCGGLDLYLDCLSQFWDQPDLLLLVYDVCSPTSLQSVADWHRLAMSAEWAGGGARPVAGLLLANKTDLAGRRLVGADEGSQMAGQLGLHYVEGSAKENQGVQEAFTWLAQQLYSEVNRSQDGVRPSYNSLHKSALRSSLSNPSLK</sequence>
<dbReference type="SUPFAM" id="SSF52540">
    <property type="entry name" value="P-loop containing nucleoside triphosphate hydrolases"/>
    <property type="match status" value="1"/>
</dbReference>
<evidence type="ECO:0000256" key="2">
    <source>
        <dbReference type="ARBA" id="ARBA00023134"/>
    </source>
</evidence>
<dbReference type="AlphaFoldDB" id="A0A1B6JAX3"/>
<dbReference type="PRINTS" id="PR00449">
    <property type="entry name" value="RASTRNSFRMNG"/>
</dbReference>
<dbReference type="SMART" id="SM00173">
    <property type="entry name" value="RAS"/>
    <property type="match status" value="1"/>
</dbReference>
<reference evidence="3" key="1">
    <citation type="submission" date="2015-11" db="EMBL/GenBank/DDBJ databases">
        <title>De novo transcriptome assembly of four potential Pierce s Disease insect vectors from Arizona vineyards.</title>
        <authorList>
            <person name="Tassone E.E."/>
        </authorList>
    </citation>
    <scope>NUCLEOTIDE SEQUENCE</scope>
</reference>
<dbReference type="SMART" id="SM00175">
    <property type="entry name" value="RAB"/>
    <property type="match status" value="1"/>
</dbReference>
<organism evidence="3">
    <name type="scientific">Homalodisca liturata</name>
    <dbReference type="NCBI Taxonomy" id="320908"/>
    <lineage>
        <taxon>Eukaryota</taxon>
        <taxon>Metazoa</taxon>
        <taxon>Ecdysozoa</taxon>
        <taxon>Arthropoda</taxon>
        <taxon>Hexapoda</taxon>
        <taxon>Insecta</taxon>
        <taxon>Pterygota</taxon>
        <taxon>Neoptera</taxon>
        <taxon>Paraneoptera</taxon>
        <taxon>Hemiptera</taxon>
        <taxon>Auchenorrhyncha</taxon>
        <taxon>Membracoidea</taxon>
        <taxon>Cicadellidae</taxon>
        <taxon>Cicadellinae</taxon>
        <taxon>Proconiini</taxon>
        <taxon>Homalodisca</taxon>
    </lineage>
</organism>
<dbReference type="PANTHER" id="PTHR47977">
    <property type="entry name" value="RAS-RELATED PROTEIN RAB"/>
    <property type="match status" value="1"/>
</dbReference>
<proteinExistence type="predicted"/>
<dbReference type="PROSITE" id="PS51419">
    <property type="entry name" value="RAB"/>
    <property type="match status" value="1"/>
</dbReference>
<dbReference type="InterPro" id="IPR050227">
    <property type="entry name" value="Rab"/>
</dbReference>
<keyword evidence="1" id="KW-0547">Nucleotide-binding</keyword>
<dbReference type="GO" id="GO:0005525">
    <property type="term" value="F:GTP binding"/>
    <property type="evidence" value="ECO:0007669"/>
    <property type="project" value="UniProtKB-KW"/>
</dbReference>
<name>A0A1B6JAX3_9HEMI</name>
<dbReference type="SMART" id="SM00174">
    <property type="entry name" value="RHO"/>
    <property type="match status" value="1"/>
</dbReference>
<dbReference type="InterPro" id="IPR027417">
    <property type="entry name" value="P-loop_NTPase"/>
</dbReference>
<keyword evidence="2" id="KW-0342">GTP-binding</keyword>
<dbReference type="GO" id="GO:0003924">
    <property type="term" value="F:GTPase activity"/>
    <property type="evidence" value="ECO:0007669"/>
    <property type="project" value="InterPro"/>
</dbReference>
<dbReference type="PROSITE" id="PS51421">
    <property type="entry name" value="RAS"/>
    <property type="match status" value="1"/>
</dbReference>
<evidence type="ECO:0000256" key="1">
    <source>
        <dbReference type="ARBA" id="ARBA00022741"/>
    </source>
</evidence>